<dbReference type="InterPro" id="IPR029056">
    <property type="entry name" value="Ribokinase-like"/>
</dbReference>
<evidence type="ECO:0000256" key="5">
    <source>
        <dbReference type="ARBA" id="ARBA00022679"/>
    </source>
</evidence>
<dbReference type="SUPFAM" id="SSF53613">
    <property type="entry name" value="Ribokinase-like"/>
    <property type="match status" value="1"/>
</dbReference>
<dbReference type="EC" id="2.7.1.20" evidence="4 14"/>
<sequence>MAQDLRGTLVGFCNPLLDISAVVDDGLLEQYNLKANDAILASPEHLPLFPTLISSYDAKFLPGGAGQNALRGAQLLLPADSAVFVGAVGADENAQRLKGAAEKAGLRTNYMVNEDKPTGTCALLITGPNRSMVANLSAAETYQFAHIAEPSNWKLIEQAKIFYITGFFFTVSPETIDAVAKHAQESGKTFTMNISAPFVPQFYKPAVEKTLPYVNVLFGNETEAAALANAFDFGTADIKAIAKRVADLPRAGTQPRVVVFTQGAESTVVATSDSDEVRVYPVAPVPSNEIGDTNGAGDAFVAAFLAQHILGQPIDLCVEAGHWLGAEVVRQIGPNYPEGELKFVASGSFAPAVEKL</sequence>
<protein>
    <recommendedName>
        <fullName evidence="12 14">Adenosine kinase</fullName>
        <shortName evidence="14">AK</shortName>
        <ecNumber evidence="4 14">2.7.1.20</ecNumber>
    </recommendedName>
    <alternativeName>
        <fullName evidence="14">Adenosine 5'-phosphotransferase</fullName>
    </alternativeName>
</protein>
<dbReference type="Gene3D" id="3.40.1190.20">
    <property type="match status" value="1"/>
</dbReference>
<keyword evidence="6 14" id="KW-0660">Purine salvage</keyword>
<evidence type="ECO:0000256" key="6">
    <source>
        <dbReference type="ARBA" id="ARBA00022726"/>
    </source>
</evidence>
<dbReference type="PANTHER" id="PTHR45769">
    <property type="entry name" value="ADENOSINE KINASE"/>
    <property type="match status" value="1"/>
</dbReference>
<dbReference type="PROSITE" id="PS00584">
    <property type="entry name" value="PFKB_KINASES_2"/>
    <property type="match status" value="1"/>
</dbReference>
<evidence type="ECO:0000256" key="12">
    <source>
        <dbReference type="ARBA" id="ARBA00068771"/>
    </source>
</evidence>
<dbReference type="Gene3D" id="3.30.1110.10">
    <property type="match status" value="1"/>
</dbReference>
<dbReference type="GO" id="GO:0006166">
    <property type="term" value="P:purine ribonucleoside salvage"/>
    <property type="evidence" value="ECO:0007669"/>
    <property type="project" value="UniProtKB-KW"/>
</dbReference>
<dbReference type="GO" id="GO:0006144">
    <property type="term" value="P:purine nucleobase metabolic process"/>
    <property type="evidence" value="ECO:0007669"/>
    <property type="project" value="TreeGrafter"/>
</dbReference>
<evidence type="ECO:0000256" key="8">
    <source>
        <dbReference type="ARBA" id="ARBA00022777"/>
    </source>
</evidence>
<keyword evidence="9 14" id="KW-0067">ATP-binding</keyword>
<dbReference type="InterPro" id="IPR001805">
    <property type="entry name" value="Adenokinase"/>
</dbReference>
<dbReference type="FunFam" id="3.40.1190.20:FF:000076">
    <property type="entry name" value="Adenosine kinase"/>
    <property type="match status" value="1"/>
</dbReference>
<evidence type="ECO:0000256" key="11">
    <source>
        <dbReference type="ARBA" id="ARBA00051362"/>
    </source>
</evidence>
<dbReference type="PRINTS" id="PR00989">
    <property type="entry name" value="ADENOKINASE"/>
</dbReference>
<dbReference type="InterPro" id="IPR011611">
    <property type="entry name" value="PfkB_dom"/>
</dbReference>
<organism evidence="16 17">
    <name type="scientific">Coemansia thaxteri</name>
    <dbReference type="NCBI Taxonomy" id="2663907"/>
    <lineage>
        <taxon>Eukaryota</taxon>
        <taxon>Fungi</taxon>
        <taxon>Fungi incertae sedis</taxon>
        <taxon>Zoopagomycota</taxon>
        <taxon>Kickxellomycotina</taxon>
        <taxon>Kickxellomycetes</taxon>
        <taxon>Kickxellales</taxon>
        <taxon>Kickxellaceae</taxon>
        <taxon>Coemansia</taxon>
    </lineage>
</organism>
<evidence type="ECO:0000259" key="15">
    <source>
        <dbReference type="Pfam" id="PF00294"/>
    </source>
</evidence>
<evidence type="ECO:0000256" key="1">
    <source>
        <dbReference type="ARBA" id="ARBA00001946"/>
    </source>
</evidence>
<accession>A0A9W8BHA9</accession>
<proteinExistence type="inferred from homology"/>
<dbReference type="EMBL" id="JANBQF010000039">
    <property type="protein sequence ID" value="KAJ2007040.1"/>
    <property type="molecule type" value="Genomic_DNA"/>
</dbReference>
<keyword evidence="5 14" id="KW-0808">Transferase</keyword>
<feature type="active site" description="Proton acceptor" evidence="13">
    <location>
        <position position="298"/>
    </location>
</feature>
<comment type="pathway">
    <text evidence="2 14">Purine metabolism; AMP biosynthesis via salvage pathway; AMP from adenosine: step 1/1.</text>
</comment>
<gene>
    <name evidence="16" type="primary">ADO1</name>
    <name evidence="16" type="ORF">H4R26_001040</name>
</gene>
<dbReference type="GO" id="GO:0044209">
    <property type="term" value="P:AMP salvage"/>
    <property type="evidence" value="ECO:0007669"/>
    <property type="project" value="UniProtKB-UniRule"/>
</dbReference>
<dbReference type="GO" id="GO:0005829">
    <property type="term" value="C:cytosol"/>
    <property type="evidence" value="ECO:0007669"/>
    <property type="project" value="TreeGrafter"/>
</dbReference>
<dbReference type="OrthoDB" id="432447at2759"/>
<feature type="domain" description="Carbohydrate kinase PfkB" evidence="15">
    <location>
        <begin position="34"/>
        <end position="337"/>
    </location>
</feature>
<dbReference type="Proteomes" id="UP001150907">
    <property type="component" value="Unassembled WGS sequence"/>
</dbReference>
<name>A0A9W8BHA9_9FUNG</name>
<keyword evidence="10 14" id="KW-0460">Magnesium</keyword>
<dbReference type="AlphaFoldDB" id="A0A9W8BHA9"/>
<evidence type="ECO:0000256" key="10">
    <source>
        <dbReference type="ARBA" id="ARBA00022842"/>
    </source>
</evidence>
<keyword evidence="8 14" id="KW-0418">Kinase</keyword>
<evidence type="ECO:0000313" key="16">
    <source>
        <dbReference type="EMBL" id="KAJ2007040.1"/>
    </source>
</evidence>
<evidence type="ECO:0000313" key="17">
    <source>
        <dbReference type="Proteomes" id="UP001150907"/>
    </source>
</evidence>
<comment type="similarity">
    <text evidence="3 14">Belongs to the carbohydrate kinase PfkB family.</text>
</comment>
<comment type="cofactor">
    <cofactor evidence="1 14">
        <name>Mg(2+)</name>
        <dbReference type="ChEBI" id="CHEBI:18420"/>
    </cofactor>
</comment>
<evidence type="ECO:0000256" key="2">
    <source>
        <dbReference type="ARBA" id="ARBA00004801"/>
    </source>
</evidence>
<evidence type="ECO:0000256" key="14">
    <source>
        <dbReference type="RuleBase" id="RU368116"/>
    </source>
</evidence>
<comment type="catalytic activity">
    <reaction evidence="11 14">
        <text>adenosine + ATP = AMP + ADP + H(+)</text>
        <dbReference type="Rhea" id="RHEA:20824"/>
        <dbReference type="ChEBI" id="CHEBI:15378"/>
        <dbReference type="ChEBI" id="CHEBI:16335"/>
        <dbReference type="ChEBI" id="CHEBI:30616"/>
        <dbReference type="ChEBI" id="CHEBI:456215"/>
        <dbReference type="ChEBI" id="CHEBI:456216"/>
        <dbReference type="EC" id="2.7.1.20"/>
    </reaction>
</comment>
<keyword evidence="7 14" id="KW-0547">Nucleotide-binding</keyword>
<comment type="function">
    <text evidence="14">ATP dependent phosphorylation of adenosine and other related nucleoside analogs to monophosphate derivatives.</text>
</comment>
<comment type="caution">
    <text evidence="16">The sequence shown here is derived from an EMBL/GenBank/DDBJ whole genome shotgun (WGS) entry which is preliminary data.</text>
</comment>
<evidence type="ECO:0000256" key="4">
    <source>
        <dbReference type="ARBA" id="ARBA00012119"/>
    </source>
</evidence>
<dbReference type="CDD" id="cd01168">
    <property type="entry name" value="adenosine_kinase"/>
    <property type="match status" value="1"/>
</dbReference>
<evidence type="ECO:0000256" key="13">
    <source>
        <dbReference type="PIRSR" id="PIRSR601805-1"/>
    </source>
</evidence>
<reference evidence="16" key="1">
    <citation type="submission" date="2022-07" db="EMBL/GenBank/DDBJ databases">
        <title>Phylogenomic reconstructions and comparative analyses of Kickxellomycotina fungi.</title>
        <authorList>
            <person name="Reynolds N.K."/>
            <person name="Stajich J.E."/>
            <person name="Barry K."/>
            <person name="Grigoriev I.V."/>
            <person name="Crous P."/>
            <person name="Smith M.E."/>
        </authorList>
    </citation>
    <scope>NUCLEOTIDE SEQUENCE</scope>
    <source>
        <strain evidence="16">IMI 214461</strain>
    </source>
</reference>
<dbReference type="GO" id="GO:0005524">
    <property type="term" value="F:ATP binding"/>
    <property type="evidence" value="ECO:0007669"/>
    <property type="project" value="UniProtKB-UniRule"/>
</dbReference>
<evidence type="ECO:0000256" key="3">
    <source>
        <dbReference type="ARBA" id="ARBA00010688"/>
    </source>
</evidence>
<dbReference type="InterPro" id="IPR002173">
    <property type="entry name" value="Carboh/pur_kinase_PfkB_CS"/>
</dbReference>
<evidence type="ECO:0000256" key="9">
    <source>
        <dbReference type="ARBA" id="ARBA00022840"/>
    </source>
</evidence>
<evidence type="ECO:0000256" key="7">
    <source>
        <dbReference type="ARBA" id="ARBA00022741"/>
    </source>
</evidence>
<keyword evidence="17" id="KW-1185">Reference proteome</keyword>
<dbReference type="PANTHER" id="PTHR45769:SF3">
    <property type="entry name" value="ADENOSINE KINASE"/>
    <property type="match status" value="1"/>
</dbReference>
<dbReference type="Pfam" id="PF00294">
    <property type="entry name" value="PfkB"/>
    <property type="match status" value="1"/>
</dbReference>
<dbReference type="GO" id="GO:0004001">
    <property type="term" value="F:adenosine kinase activity"/>
    <property type="evidence" value="ECO:0007669"/>
    <property type="project" value="UniProtKB-UniRule"/>
</dbReference>
<dbReference type="GO" id="GO:0005634">
    <property type="term" value="C:nucleus"/>
    <property type="evidence" value="ECO:0007669"/>
    <property type="project" value="TreeGrafter"/>
</dbReference>